<keyword evidence="11" id="KW-1185">Reference proteome</keyword>
<keyword evidence="3" id="KW-1003">Cell membrane</keyword>
<evidence type="ECO:0000259" key="9">
    <source>
        <dbReference type="PROSITE" id="PS50928"/>
    </source>
</evidence>
<feature type="transmembrane region" description="Helical" evidence="7">
    <location>
        <begin position="239"/>
        <end position="262"/>
    </location>
</feature>
<evidence type="ECO:0000256" key="3">
    <source>
        <dbReference type="ARBA" id="ARBA00022475"/>
    </source>
</evidence>
<feature type="transmembrane region" description="Helical" evidence="7">
    <location>
        <begin position="20"/>
        <end position="40"/>
    </location>
</feature>
<evidence type="ECO:0000256" key="4">
    <source>
        <dbReference type="ARBA" id="ARBA00022692"/>
    </source>
</evidence>
<evidence type="ECO:0000313" key="10">
    <source>
        <dbReference type="EMBL" id="MBB6391551.1"/>
    </source>
</evidence>
<evidence type="ECO:0000256" key="5">
    <source>
        <dbReference type="ARBA" id="ARBA00022989"/>
    </source>
</evidence>
<dbReference type="EMBL" id="JACHML010000001">
    <property type="protein sequence ID" value="MBB6391551.1"/>
    <property type="molecule type" value="Genomic_DNA"/>
</dbReference>
<organism evidence="10 11">
    <name type="scientific">Microbacterium thalassium</name>
    <dbReference type="NCBI Taxonomy" id="362649"/>
    <lineage>
        <taxon>Bacteria</taxon>
        <taxon>Bacillati</taxon>
        <taxon>Actinomycetota</taxon>
        <taxon>Actinomycetes</taxon>
        <taxon>Micrococcales</taxon>
        <taxon>Microbacteriaceae</taxon>
        <taxon>Microbacterium</taxon>
    </lineage>
</organism>
<comment type="subcellular location">
    <subcellularLocation>
        <location evidence="1 7">Cell membrane</location>
        <topology evidence="1 7">Multi-pass membrane protein</topology>
    </subcellularLocation>
</comment>
<dbReference type="CDD" id="cd06261">
    <property type="entry name" value="TM_PBP2"/>
    <property type="match status" value="1"/>
</dbReference>
<dbReference type="Proteomes" id="UP000537775">
    <property type="component" value="Unassembled WGS sequence"/>
</dbReference>
<dbReference type="InterPro" id="IPR043429">
    <property type="entry name" value="ArtM/GltK/GlnP/TcyL/YhdX-like"/>
</dbReference>
<keyword evidence="4 7" id="KW-0812">Transmembrane</keyword>
<dbReference type="Pfam" id="PF00528">
    <property type="entry name" value="BPD_transp_1"/>
    <property type="match status" value="1"/>
</dbReference>
<dbReference type="Gene3D" id="1.10.3720.10">
    <property type="entry name" value="MetI-like"/>
    <property type="match status" value="1"/>
</dbReference>
<feature type="transmembrane region" description="Helical" evidence="7">
    <location>
        <begin position="124"/>
        <end position="150"/>
    </location>
</feature>
<gene>
    <name evidence="10" type="ORF">HD594_001864</name>
</gene>
<name>A0A7X0FQ59_9MICO</name>
<accession>A0A7X0FQ59</accession>
<dbReference type="SUPFAM" id="SSF161098">
    <property type="entry name" value="MetI-like"/>
    <property type="match status" value="1"/>
</dbReference>
<evidence type="ECO:0000256" key="1">
    <source>
        <dbReference type="ARBA" id="ARBA00004651"/>
    </source>
</evidence>
<feature type="region of interest" description="Disordered" evidence="8">
    <location>
        <begin position="270"/>
        <end position="292"/>
    </location>
</feature>
<comment type="similarity">
    <text evidence="7">Belongs to the binding-protein-dependent transport system permease family.</text>
</comment>
<feature type="domain" description="ABC transmembrane type-1" evidence="9">
    <location>
        <begin position="76"/>
        <end position="262"/>
    </location>
</feature>
<proteinExistence type="inferred from homology"/>
<dbReference type="PANTHER" id="PTHR30614:SF21">
    <property type="entry name" value="AMINO ACID ABC TRANSPORTER PERMEASE"/>
    <property type="match status" value="1"/>
</dbReference>
<dbReference type="RefSeq" id="WP_184750711.1">
    <property type="nucleotide sequence ID" value="NZ_BAAAJR010000007.1"/>
</dbReference>
<dbReference type="PANTHER" id="PTHR30614">
    <property type="entry name" value="MEMBRANE COMPONENT OF AMINO ACID ABC TRANSPORTER"/>
    <property type="match status" value="1"/>
</dbReference>
<sequence>MSTSVLFDAPGPRARRTSMIASIVSIVLIIAGAVWIYLLLAAPRESGGITLPGMFDVSRWDVFADPEVWGFIGQGVVATLQAAAVAAVGAIALGVVFSLLRSSLIPWVRIPTAWLLEFFRGMPVLLMMLFILLVASTGAFWAVVIALIIYNGTLIGEALRAGLAALPRGQREAALSVGMREFQSKMLVEFPQAFRQMLPIIVAQLVVLLKDTSLGYIVGYSEIIRTNMNNLGAFFGNRYLFSLFVVTLVIYLAINLTLSWFARWLAKRTASSGGKGGKAKNGKATPGVADPTSAIRLAQANASARQSEGR</sequence>
<evidence type="ECO:0000256" key="6">
    <source>
        <dbReference type="ARBA" id="ARBA00023136"/>
    </source>
</evidence>
<comment type="caution">
    <text evidence="10">The sequence shown here is derived from an EMBL/GenBank/DDBJ whole genome shotgun (WGS) entry which is preliminary data.</text>
</comment>
<dbReference type="AlphaFoldDB" id="A0A7X0FQ59"/>
<dbReference type="InterPro" id="IPR035906">
    <property type="entry name" value="MetI-like_sf"/>
</dbReference>
<dbReference type="GO" id="GO:0006865">
    <property type="term" value="P:amino acid transport"/>
    <property type="evidence" value="ECO:0007669"/>
    <property type="project" value="TreeGrafter"/>
</dbReference>
<dbReference type="GO" id="GO:0043190">
    <property type="term" value="C:ATP-binding cassette (ABC) transporter complex"/>
    <property type="evidence" value="ECO:0007669"/>
    <property type="project" value="InterPro"/>
</dbReference>
<dbReference type="InterPro" id="IPR000515">
    <property type="entry name" value="MetI-like"/>
</dbReference>
<evidence type="ECO:0000256" key="2">
    <source>
        <dbReference type="ARBA" id="ARBA00022448"/>
    </source>
</evidence>
<protein>
    <submittedName>
        <fullName evidence="10">Glutamate transport system permease protein</fullName>
    </submittedName>
</protein>
<dbReference type="NCBIfam" id="TIGR01726">
    <property type="entry name" value="HEQRo_perm_3TM"/>
    <property type="match status" value="1"/>
</dbReference>
<dbReference type="GO" id="GO:0022857">
    <property type="term" value="F:transmembrane transporter activity"/>
    <property type="evidence" value="ECO:0007669"/>
    <property type="project" value="InterPro"/>
</dbReference>
<dbReference type="PROSITE" id="PS50928">
    <property type="entry name" value="ABC_TM1"/>
    <property type="match status" value="1"/>
</dbReference>
<dbReference type="InterPro" id="IPR010065">
    <property type="entry name" value="AA_ABC_transptr_permease_3TM"/>
</dbReference>
<keyword evidence="2 7" id="KW-0813">Transport</keyword>
<feature type="transmembrane region" description="Helical" evidence="7">
    <location>
        <begin position="82"/>
        <end position="104"/>
    </location>
</feature>
<keyword evidence="5 7" id="KW-1133">Transmembrane helix</keyword>
<reference evidence="10 11" key="1">
    <citation type="submission" date="2020-08" db="EMBL/GenBank/DDBJ databases">
        <title>Sequencing the genomes of 1000 actinobacteria strains.</title>
        <authorList>
            <person name="Klenk H.-P."/>
        </authorList>
    </citation>
    <scope>NUCLEOTIDE SEQUENCE [LARGE SCALE GENOMIC DNA]</scope>
    <source>
        <strain evidence="10 11">DSM 12511</strain>
    </source>
</reference>
<evidence type="ECO:0000256" key="7">
    <source>
        <dbReference type="RuleBase" id="RU363032"/>
    </source>
</evidence>
<feature type="transmembrane region" description="Helical" evidence="7">
    <location>
        <begin position="197"/>
        <end position="219"/>
    </location>
</feature>
<evidence type="ECO:0000313" key="11">
    <source>
        <dbReference type="Proteomes" id="UP000537775"/>
    </source>
</evidence>
<keyword evidence="6 7" id="KW-0472">Membrane</keyword>
<evidence type="ECO:0000256" key="8">
    <source>
        <dbReference type="SAM" id="MobiDB-lite"/>
    </source>
</evidence>